<dbReference type="Pfam" id="PF25598">
    <property type="entry name" value="ARM_PUB"/>
    <property type="match status" value="1"/>
</dbReference>
<reference evidence="8" key="3">
    <citation type="journal article" date="2005" name="Nature">
        <title>The map-based sequence of the rice genome.</title>
        <authorList>
            <consortium name="International rice genome sequencing project (IRGSP)"/>
            <person name="Matsumoto T."/>
            <person name="Wu J."/>
            <person name="Kanamori H."/>
            <person name="Katayose Y."/>
            <person name="Fujisawa M."/>
            <person name="Namiki N."/>
            <person name="Mizuno H."/>
            <person name="Yamamoto K."/>
            <person name="Antonio B.A."/>
            <person name="Baba T."/>
            <person name="Sakata K."/>
            <person name="Nagamura Y."/>
            <person name="Aoki H."/>
            <person name="Arikawa K."/>
            <person name="Arita K."/>
            <person name="Bito T."/>
            <person name="Chiden Y."/>
            <person name="Fujitsuka N."/>
            <person name="Fukunaka R."/>
            <person name="Hamada M."/>
            <person name="Harada C."/>
            <person name="Hayashi A."/>
            <person name="Hijishita S."/>
            <person name="Honda M."/>
            <person name="Hosokawa S."/>
            <person name="Ichikawa Y."/>
            <person name="Idonuma A."/>
            <person name="Iijima M."/>
            <person name="Ikeda M."/>
            <person name="Ikeno M."/>
            <person name="Ito K."/>
            <person name="Ito S."/>
            <person name="Ito T."/>
            <person name="Ito Y."/>
            <person name="Ito Y."/>
            <person name="Iwabuchi A."/>
            <person name="Kamiya K."/>
            <person name="Karasawa W."/>
            <person name="Kurita K."/>
            <person name="Katagiri S."/>
            <person name="Kikuta A."/>
            <person name="Kobayashi H."/>
            <person name="Kobayashi N."/>
            <person name="Machita K."/>
            <person name="Maehara T."/>
            <person name="Masukawa M."/>
            <person name="Mizubayashi T."/>
            <person name="Mukai Y."/>
            <person name="Nagasaki H."/>
            <person name="Nagata Y."/>
            <person name="Naito S."/>
            <person name="Nakashima M."/>
            <person name="Nakama Y."/>
            <person name="Nakamichi Y."/>
            <person name="Nakamura M."/>
            <person name="Meguro A."/>
            <person name="Negishi M."/>
            <person name="Ohta I."/>
            <person name="Ohta T."/>
            <person name="Okamoto M."/>
            <person name="Ono N."/>
            <person name="Saji S."/>
            <person name="Sakaguchi M."/>
            <person name="Sakai K."/>
            <person name="Shibata M."/>
            <person name="Shimokawa T."/>
            <person name="Song J."/>
            <person name="Takazaki Y."/>
            <person name="Terasawa K."/>
            <person name="Tsugane M."/>
            <person name="Tsuji K."/>
            <person name="Ueda S."/>
            <person name="Waki K."/>
            <person name="Yamagata H."/>
            <person name="Yamamoto M."/>
            <person name="Yamamoto S."/>
            <person name="Yamane H."/>
            <person name="Yoshiki S."/>
            <person name="Yoshihara R."/>
            <person name="Yukawa K."/>
            <person name="Zhong H."/>
            <person name="Yano M."/>
            <person name="Yuan Q."/>
            <person name="Ouyang S."/>
            <person name="Liu J."/>
            <person name="Jones K.M."/>
            <person name="Gansberger K."/>
            <person name="Moffat K."/>
            <person name="Hill J."/>
            <person name="Bera J."/>
            <person name="Fadrosh D."/>
            <person name="Jin S."/>
            <person name="Johri S."/>
            <person name="Kim M."/>
            <person name="Overton L."/>
            <person name="Reardon M."/>
            <person name="Tsitrin T."/>
            <person name="Vuong H."/>
            <person name="Weaver B."/>
            <person name="Ciecko A."/>
            <person name="Tallon L."/>
            <person name="Jackson J."/>
            <person name="Pai G."/>
            <person name="Aken S.V."/>
            <person name="Utterback T."/>
            <person name="Reidmuller S."/>
            <person name="Feldblyum T."/>
            <person name="Hsiao J."/>
            <person name="Zismann V."/>
            <person name="Iobst S."/>
            <person name="de Vazeille A.R."/>
            <person name="Buell C.R."/>
            <person name="Ying K."/>
            <person name="Li Y."/>
            <person name="Lu T."/>
            <person name="Huang Y."/>
            <person name="Zhao Q."/>
            <person name="Feng Q."/>
            <person name="Zhang L."/>
            <person name="Zhu J."/>
            <person name="Weng Q."/>
            <person name="Mu J."/>
            <person name="Lu Y."/>
            <person name="Fan D."/>
            <person name="Liu Y."/>
            <person name="Guan J."/>
            <person name="Zhang Y."/>
            <person name="Yu S."/>
            <person name="Liu X."/>
            <person name="Zhang Y."/>
            <person name="Hong G."/>
            <person name="Han B."/>
            <person name="Choisne N."/>
            <person name="Demange N."/>
            <person name="Orjeda G."/>
            <person name="Samain S."/>
            <person name="Cattolico L."/>
            <person name="Pelletier E."/>
            <person name="Couloux A."/>
            <person name="Segurens B."/>
            <person name="Wincker P."/>
            <person name="D'Hont A."/>
            <person name="Scarpelli C."/>
            <person name="Weissenbach J."/>
            <person name="Salanoubat M."/>
            <person name="Quetier F."/>
            <person name="Yu Y."/>
            <person name="Kim H.R."/>
            <person name="Rambo T."/>
            <person name="Currie J."/>
            <person name="Collura K."/>
            <person name="Luo M."/>
            <person name="Yang T."/>
            <person name="Ammiraju J.S.S."/>
            <person name="Engler F."/>
            <person name="Soderlund C."/>
            <person name="Wing R.A."/>
            <person name="Palmer L.E."/>
            <person name="de la Bastide M."/>
            <person name="Spiegel L."/>
            <person name="Nascimento L."/>
            <person name="Zutavern T."/>
            <person name="O'Shaughnessy A."/>
            <person name="Dike S."/>
            <person name="Dedhia N."/>
            <person name="Preston R."/>
            <person name="Balija V."/>
            <person name="McCombie W.R."/>
            <person name="Chow T."/>
            <person name="Chen H."/>
            <person name="Chung M."/>
            <person name="Chen C."/>
            <person name="Shaw J."/>
            <person name="Wu H."/>
            <person name="Hsiao K."/>
            <person name="Chao Y."/>
            <person name="Chu M."/>
            <person name="Cheng C."/>
            <person name="Hour A."/>
            <person name="Lee P."/>
            <person name="Lin S."/>
            <person name="Lin Y."/>
            <person name="Liou J."/>
            <person name="Liu S."/>
            <person name="Hsing Y."/>
            <person name="Raghuvanshi S."/>
            <person name="Mohanty A."/>
            <person name="Bharti A.K."/>
            <person name="Gaur A."/>
            <person name="Gupta V."/>
            <person name="Kumar D."/>
            <person name="Ravi V."/>
            <person name="Vij S."/>
            <person name="Kapur A."/>
            <person name="Khurana P."/>
            <person name="Khurana P."/>
            <person name="Khurana J.P."/>
            <person name="Tyagi A.K."/>
            <person name="Gaikwad K."/>
            <person name="Singh A."/>
            <person name="Dalal V."/>
            <person name="Srivastava S."/>
            <person name="Dixit A."/>
            <person name="Pal A.K."/>
            <person name="Ghazi I.A."/>
            <person name="Yadav M."/>
            <person name="Pandit A."/>
            <person name="Bhargava A."/>
            <person name="Sureshbabu K."/>
            <person name="Batra K."/>
            <person name="Sharma T.R."/>
            <person name="Mohapatra T."/>
            <person name="Singh N.K."/>
            <person name="Messing J."/>
            <person name="Nelson A.B."/>
            <person name="Fuks G."/>
            <person name="Kavchok S."/>
            <person name="Keizer G."/>
            <person name="Linton E."/>
            <person name="Llaca V."/>
            <person name="Song R."/>
            <person name="Tanyolac B."/>
            <person name="Young S."/>
            <person name="Ho-Il K."/>
            <person name="Hahn J.H."/>
            <person name="Sangsakoo G."/>
            <person name="Vanavichit A."/>
            <person name="de Mattos Luiz.A.T."/>
            <person name="Zimmer P.D."/>
            <person name="Malone G."/>
            <person name="Dellagostin O."/>
            <person name="de Oliveira A.C."/>
            <person name="Bevan M."/>
            <person name="Bancroft I."/>
            <person name="Minx P."/>
            <person name="Cordum H."/>
            <person name="Wilson R."/>
            <person name="Cheng Z."/>
            <person name="Jin W."/>
            <person name="Jiang J."/>
            <person name="Leong S.A."/>
            <person name="Iwama H."/>
            <person name="Gojobori T."/>
            <person name="Itoh T."/>
            <person name="Niimura Y."/>
            <person name="Fujii Y."/>
            <person name="Habara T."/>
            <person name="Sakai H."/>
            <person name="Sato Y."/>
            <person name="Wilson G."/>
            <person name="Kumar K."/>
            <person name="McCouch S."/>
            <person name="Juretic N."/>
            <person name="Hoen D."/>
            <person name="Wright S."/>
            <person name="Bruskiewich R."/>
            <person name="Bureau T."/>
            <person name="Miyao A."/>
            <person name="Hirochika H."/>
            <person name="Nishikawa T."/>
            <person name="Kadowaki K."/>
            <person name="Sugiura M."/>
            <person name="Burr B."/>
            <person name="Sasaki T."/>
        </authorList>
    </citation>
    <scope>NUCLEOTIDE SEQUENCE [LARGE SCALE GENOMIC DNA]</scope>
    <source>
        <strain evidence="8">cv. Nipponbare</strain>
    </source>
</reference>
<evidence type="ECO:0000256" key="3">
    <source>
        <dbReference type="SAM" id="MobiDB-lite"/>
    </source>
</evidence>
<dbReference type="Proteomes" id="UP000000763">
    <property type="component" value="Chromosome 7"/>
</dbReference>
<organism evidence="6 8">
    <name type="scientific">Oryza sativa subsp. japonica</name>
    <name type="common">Rice</name>
    <dbReference type="NCBI Taxonomy" id="39947"/>
    <lineage>
        <taxon>Eukaryota</taxon>
        <taxon>Viridiplantae</taxon>
        <taxon>Streptophyta</taxon>
        <taxon>Embryophyta</taxon>
        <taxon>Tracheophyta</taxon>
        <taxon>Spermatophyta</taxon>
        <taxon>Magnoliopsida</taxon>
        <taxon>Liliopsida</taxon>
        <taxon>Poales</taxon>
        <taxon>Poaceae</taxon>
        <taxon>BOP clade</taxon>
        <taxon>Oryzoideae</taxon>
        <taxon>Oryzeae</taxon>
        <taxon>Oryzinae</taxon>
        <taxon>Oryza</taxon>
        <taxon>Oryza sativa</taxon>
    </lineage>
</organism>
<keyword evidence="1 2" id="KW-0833">Ubl conjugation pathway</keyword>
<dbReference type="Gene3D" id="1.25.10.10">
    <property type="entry name" value="Leucine-rich Repeat Variant"/>
    <property type="match status" value="1"/>
</dbReference>
<evidence type="ECO:0000259" key="5">
    <source>
        <dbReference type="Pfam" id="PF25598"/>
    </source>
</evidence>
<dbReference type="InterPro" id="IPR045185">
    <property type="entry name" value="PUB22/23/24-like"/>
</dbReference>
<dbReference type="EMBL" id="AP003826">
    <property type="protein sequence ID" value="BAD30320.1"/>
    <property type="molecule type" value="Genomic_DNA"/>
</dbReference>
<reference evidence="8" key="4">
    <citation type="journal article" date="2008" name="Nucleic Acids Res.">
        <title>The rice annotation project database (RAP-DB): 2008 update.</title>
        <authorList>
            <consortium name="The rice annotation project (RAP)"/>
        </authorList>
    </citation>
    <scope>GENOME REANNOTATION</scope>
    <source>
        <strain evidence="8">cv. Nipponbare</strain>
    </source>
</reference>
<dbReference type="EC" id="2.3.2.27" evidence="2"/>
<comment type="pathway">
    <text evidence="2">Protein modification; protein ubiquitination.</text>
</comment>
<dbReference type="PROSITE" id="PS50890">
    <property type="entry name" value="PUA"/>
    <property type="match status" value="1"/>
</dbReference>
<feature type="domain" description="U-box" evidence="5">
    <location>
        <begin position="446"/>
        <end position="580"/>
    </location>
</feature>
<feature type="region of interest" description="Disordered" evidence="3">
    <location>
        <begin position="621"/>
        <end position="648"/>
    </location>
</feature>
<evidence type="ECO:0000256" key="4">
    <source>
        <dbReference type="SAM" id="Phobius"/>
    </source>
</evidence>
<dbReference type="SMR" id="Q6ZEY3"/>
<feature type="compositionally biased region" description="Basic residues" evidence="3">
    <location>
        <begin position="281"/>
        <end position="303"/>
    </location>
</feature>
<feature type="compositionally biased region" description="Low complexity" evidence="3">
    <location>
        <begin position="243"/>
        <end position="253"/>
    </location>
</feature>
<dbReference type="AlphaFoldDB" id="Q6ZEY3"/>
<dbReference type="GO" id="GO:0061630">
    <property type="term" value="F:ubiquitin protein ligase activity"/>
    <property type="evidence" value="ECO:0007669"/>
    <property type="project" value="UniProtKB-UniRule"/>
</dbReference>
<sequence>MAETKIIHATKQAEVAVTKFIESDIRNEQTSQRNIAGNSVKTSSSNTIEAPGHVVVTNSSDAGQDTMVNNNVAGNYVLLPLSNRTEAPRHVIVTISLDAGQNTVVDDNGVRQGLTDEESDTKTKLLERGVLTAASATAAMLSPFLRGVFNHHQEGYYIIPVLFLVLGLILASTATWLARRHSAKRMRSGVGGRQASARRPADGERRPVGGGGGGGGCGGGSPLAAGMVVVGVGVPRARSSQRILSSSSASSSPSFPPDPAVARWPASSSSAAAASTVRPGSARRRGVPRVRRQGARLRGRGRRNVGQATGFFPGRDDERSGCNASREFRCTHAMVDHCINQPVIPPEMAHGDEIQQHTSSVSPDEAALSILHSLKLSEESFKRVLEGSGGNPPVEIGAPGYAPARLTSVSAVLVDVVVGVVAEKDKIIARAKSKWPRATMRDLGPSAKAVKVALHVLCRLCPWSRNRVKAVDVGAVSALVHLLLNEGCGGDRRACELAVMAIDHICGCAEGHLALVAHPTGLAAVACAATRLSTAGTESAMRALHVVATHTATSAVLQEMLAVGVGARLFFLVQVGASGKRTRARWTTRRSRSCRRRPHHPSAARAAVGALALVSPCPASVRAESEEGRRETEKEKGKRDRVRWTPDM</sequence>
<evidence type="ECO:0000256" key="2">
    <source>
        <dbReference type="RuleBase" id="RU369093"/>
    </source>
</evidence>
<evidence type="ECO:0000313" key="7">
    <source>
        <dbReference type="EMBL" id="BAD30320.1"/>
    </source>
</evidence>
<evidence type="ECO:0000256" key="1">
    <source>
        <dbReference type="ARBA" id="ARBA00022786"/>
    </source>
</evidence>
<dbReference type="InterPro" id="IPR058678">
    <property type="entry name" value="ARM_PUB"/>
</dbReference>
<feature type="region of interest" description="Disordered" evidence="3">
    <location>
        <begin position="183"/>
        <end position="217"/>
    </location>
</feature>
<reference evidence="6" key="2">
    <citation type="submission" date="2001-10" db="EMBL/GenBank/DDBJ databases">
        <title>Oryza sativa nipponbare(GA3) genomic DNA, chromosome 7, PAC clone:P0534H07.</title>
        <authorList>
            <person name="Sasaki T."/>
            <person name="Matsumoto T."/>
            <person name="Yamamoto K."/>
        </authorList>
    </citation>
    <scope>NUCLEOTIDE SEQUENCE</scope>
</reference>
<feature type="compositionally biased region" description="Gly residues" evidence="3">
    <location>
        <begin position="208"/>
        <end position="217"/>
    </location>
</feature>
<feature type="compositionally biased region" description="Low complexity" evidence="3">
    <location>
        <begin position="260"/>
        <end position="280"/>
    </location>
</feature>
<keyword evidence="4" id="KW-1133">Transmembrane helix</keyword>
<keyword evidence="4" id="KW-0472">Membrane</keyword>
<keyword evidence="2" id="KW-0808">Transferase</keyword>
<evidence type="ECO:0000313" key="6">
    <source>
        <dbReference type="EMBL" id="BAC83448.1"/>
    </source>
</evidence>
<comment type="function">
    <text evidence="2">Functions as an E3 ubiquitin ligase.</text>
</comment>
<reference evidence="7" key="1">
    <citation type="submission" date="2001-07" db="EMBL/GenBank/DDBJ databases">
        <title>Oryza sativa nipponbare(GA3) genomic DNA, chromosome 7, BAC clone:OJ1361_E02.</title>
        <authorList>
            <person name="Sasaki T."/>
            <person name="Matsumoto T."/>
            <person name="Yamamoto K."/>
        </authorList>
    </citation>
    <scope>NUCLEOTIDE SEQUENCE</scope>
</reference>
<accession>Q6ZEY3</accession>
<comment type="catalytic activity">
    <reaction evidence="2">
        <text>S-ubiquitinyl-[E2 ubiquitin-conjugating enzyme]-L-cysteine + [acceptor protein]-L-lysine = [E2 ubiquitin-conjugating enzyme]-L-cysteine + N(6)-ubiquitinyl-[acceptor protein]-L-lysine.</text>
        <dbReference type="EC" id="2.3.2.27"/>
    </reaction>
</comment>
<name>Q6ZEY3_ORYSJ</name>
<dbReference type="PANTHER" id="PTHR22849">
    <property type="entry name" value="WDSAM1 PROTEIN"/>
    <property type="match status" value="1"/>
</dbReference>
<keyword evidence="4" id="KW-0812">Transmembrane</keyword>
<evidence type="ECO:0000313" key="8">
    <source>
        <dbReference type="Proteomes" id="UP000000763"/>
    </source>
</evidence>
<protein>
    <recommendedName>
        <fullName evidence="2 5">U-box domain-containing protein</fullName>
        <ecNumber evidence="2">2.3.2.27</ecNumber>
    </recommendedName>
    <alternativeName>
        <fullName evidence="2">RING-type E3 ubiquitin transferase PUB</fullName>
    </alternativeName>
</protein>
<feature type="region of interest" description="Disordered" evidence="3">
    <location>
        <begin position="243"/>
        <end position="321"/>
    </location>
</feature>
<gene>
    <name evidence="7" type="primary">OJ1361_E02.105</name>
    <name evidence="6" type="ORF">P0534H07.37</name>
</gene>
<dbReference type="PANTHER" id="PTHR22849:SF49">
    <property type="entry name" value="U-BOX DOMAIN-CONTAINING PROTEIN"/>
    <property type="match status" value="1"/>
</dbReference>
<proteinExistence type="predicted"/>
<dbReference type="InterPro" id="IPR011989">
    <property type="entry name" value="ARM-like"/>
</dbReference>
<feature type="compositionally biased region" description="Basic and acidic residues" evidence="3">
    <location>
        <begin position="623"/>
        <end position="648"/>
    </location>
</feature>
<dbReference type="GO" id="GO:0016567">
    <property type="term" value="P:protein ubiquitination"/>
    <property type="evidence" value="ECO:0007669"/>
    <property type="project" value="UniProtKB-UniRule"/>
</dbReference>
<feature type="transmembrane region" description="Helical" evidence="4">
    <location>
        <begin position="155"/>
        <end position="178"/>
    </location>
</feature>
<dbReference type="EMBL" id="AP004307">
    <property type="protein sequence ID" value="BAC83448.1"/>
    <property type="molecule type" value="Genomic_DNA"/>
</dbReference>